<feature type="repeat" description="RCC1" evidence="2">
    <location>
        <begin position="124"/>
        <end position="175"/>
    </location>
</feature>
<proteinExistence type="evidence at transcript level"/>
<gene>
    <name evidence="5" type="primary">Rcc2</name>
</gene>
<feature type="repeat" description="RCC1" evidence="2">
    <location>
        <begin position="405"/>
        <end position="458"/>
    </location>
</feature>
<evidence type="ECO:0000256" key="2">
    <source>
        <dbReference type="PROSITE-ProRule" id="PRU00235"/>
    </source>
</evidence>
<dbReference type="EMBL" id="LR789633">
    <property type="protein sequence ID" value="CAB3265495.1"/>
    <property type="molecule type" value="mRNA"/>
</dbReference>
<name>A0A6F9DRG6_9ASCI</name>
<evidence type="ECO:0000313" key="5">
    <source>
        <dbReference type="EMBL" id="CAB3265495.1"/>
    </source>
</evidence>
<dbReference type="InterPro" id="IPR028641">
    <property type="entry name" value="RCC2"/>
</dbReference>
<dbReference type="InterPro" id="IPR058923">
    <property type="entry name" value="RCC1-like_dom"/>
</dbReference>
<dbReference type="PROSITE" id="PS00626">
    <property type="entry name" value="RCC1_2"/>
    <property type="match status" value="1"/>
</dbReference>
<keyword evidence="1" id="KW-0677">Repeat</keyword>
<feature type="repeat" description="RCC1" evidence="2">
    <location>
        <begin position="358"/>
        <end position="405"/>
    </location>
</feature>
<feature type="repeat" description="RCC1" evidence="2">
    <location>
        <begin position="176"/>
        <end position="227"/>
    </location>
</feature>
<dbReference type="PROSITE" id="PS50012">
    <property type="entry name" value="RCC1_3"/>
    <property type="match status" value="6"/>
</dbReference>
<organism evidence="5">
    <name type="scientific">Phallusia mammillata</name>
    <dbReference type="NCBI Taxonomy" id="59560"/>
    <lineage>
        <taxon>Eukaryota</taxon>
        <taxon>Metazoa</taxon>
        <taxon>Chordata</taxon>
        <taxon>Tunicata</taxon>
        <taxon>Ascidiacea</taxon>
        <taxon>Phlebobranchia</taxon>
        <taxon>Ascidiidae</taxon>
        <taxon>Phallusia</taxon>
    </lineage>
</organism>
<evidence type="ECO:0000259" key="4">
    <source>
        <dbReference type="Pfam" id="PF25390"/>
    </source>
</evidence>
<sequence length="479" mass="52567">MPRRKQEPQKLQEPENKKAKEIEETDGLPEEEVTKEPIEAENGTKKEQKIKLSLPKDCGELVITGGANWSVNGRKKAKKGDEKYENAGKNLWKPHRYKSMCGIKVSRAISGCCSNHNIVITPEGKVYSWGRNECGQLGHGDRDRYDTPRPIQSLQQYTIVNASTGKNHTLCLTEGGDVFSFGDNTQGQLGLGNLSTNVPSPTRIAYHSHPLVEVACGGDFSVLLDCEGNVYSFGSPEYGQLGNNTDGQYFAKGNKIAFDNVKSAFRIPLWIEKTKGGQTIPINDVKITSIACGVNHVVALDAKKRVFTWGFGGYGRLGHSEQKDEHMPRLVQAFDRTGRGAVQVYAGYSFSLALNEMGSTLFWGLQGSVSNRDSTMYPKPVADLQGWKVRSIGCGHRHTVVAADESVICWGTGTSNGELGLGESRKSSVNPDLMKSAANLYVQRVECGQVHTLMVVRDETDKDKDALAELPVYDPKPNP</sequence>
<feature type="domain" description="RCC1-like" evidence="4">
    <location>
        <begin position="93"/>
        <end position="454"/>
    </location>
</feature>
<evidence type="ECO:0000256" key="3">
    <source>
        <dbReference type="SAM" id="MobiDB-lite"/>
    </source>
</evidence>
<reference evidence="5" key="1">
    <citation type="submission" date="2020-04" db="EMBL/GenBank/DDBJ databases">
        <authorList>
            <person name="Neveu A P."/>
        </authorList>
    </citation>
    <scope>NUCLEOTIDE SEQUENCE</scope>
    <source>
        <tissue evidence="5">Whole embryo</tissue>
    </source>
</reference>
<protein>
    <submittedName>
        <fullName evidence="5">Protein RCC2 homolog</fullName>
    </submittedName>
</protein>
<feature type="compositionally biased region" description="Basic and acidic residues" evidence="3">
    <location>
        <begin position="32"/>
        <end position="48"/>
    </location>
</feature>
<dbReference type="GO" id="GO:0031267">
    <property type="term" value="F:small GTPase binding"/>
    <property type="evidence" value="ECO:0007669"/>
    <property type="project" value="TreeGrafter"/>
</dbReference>
<dbReference type="InterPro" id="IPR000408">
    <property type="entry name" value="Reg_chr_condens"/>
</dbReference>
<dbReference type="AlphaFoldDB" id="A0A6F9DRG6"/>
<dbReference type="GO" id="GO:0016020">
    <property type="term" value="C:membrane"/>
    <property type="evidence" value="ECO:0007669"/>
    <property type="project" value="TreeGrafter"/>
</dbReference>
<dbReference type="InterPro" id="IPR009091">
    <property type="entry name" value="RCC1/BLIP-II"/>
</dbReference>
<evidence type="ECO:0000256" key="1">
    <source>
        <dbReference type="ARBA" id="ARBA00022737"/>
    </source>
</evidence>
<dbReference type="PANTHER" id="PTHR46207">
    <property type="entry name" value="PROTEIN RCC2"/>
    <property type="match status" value="1"/>
</dbReference>
<feature type="repeat" description="RCC1" evidence="2">
    <location>
        <begin position="228"/>
        <end position="303"/>
    </location>
</feature>
<dbReference type="Gene3D" id="2.130.10.30">
    <property type="entry name" value="Regulator of chromosome condensation 1/beta-lactamase-inhibitor protein II"/>
    <property type="match status" value="2"/>
</dbReference>
<accession>A0A6F9DRG6</accession>
<dbReference type="SUPFAM" id="SSF50985">
    <property type="entry name" value="RCC1/BLIP-II"/>
    <property type="match status" value="1"/>
</dbReference>
<dbReference type="PANTHER" id="PTHR46207:SF1">
    <property type="entry name" value="PROTEIN RCC2"/>
    <property type="match status" value="1"/>
</dbReference>
<dbReference type="Pfam" id="PF25390">
    <property type="entry name" value="WD40_RLD"/>
    <property type="match status" value="1"/>
</dbReference>
<dbReference type="PRINTS" id="PR00633">
    <property type="entry name" value="RCCNDNSATION"/>
</dbReference>
<feature type="region of interest" description="Disordered" evidence="3">
    <location>
        <begin position="1"/>
        <end position="48"/>
    </location>
</feature>
<feature type="compositionally biased region" description="Basic and acidic residues" evidence="3">
    <location>
        <begin position="1"/>
        <end position="22"/>
    </location>
</feature>
<feature type="repeat" description="RCC1" evidence="2">
    <location>
        <begin position="304"/>
        <end position="357"/>
    </location>
</feature>